<evidence type="ECO:0000313" key="2">
    <source>
        <dbReference type="EMBL" id="OIN56737.1"/>
    </source>
</evidence>
<accession>A0A1S2VD90</accession>
<evidence type="ECO:0000259" key="1">
    <source>
        <dbReference type="Pfam" id="PF12883"/>
    </source>
</evidence>
<dbReference type="AlphaFoldDB" id="A0A1S2VD90"/>
<dbReference type="EMBL" id="MORL01000019">
    <property type="protein sequence ID" value="OIN56737.1"/>
    <property type="molecule type" value="Genomic_DNA"/>
</dbReference>
<comment type="caution">
    <text evidence="2">The sequence shown here is derived from an EMBL/GenBank/DDBJ whole genome shotgun (WGS) entry which is preliminary data.</text>
</comment>
<keyword evidence="3" id="KW-1185">Reference proteome</keyword>
<sequence length="131" mass="14998">MQTPESVVKDLYKHHDQDQSPFFQTRSRASVDTYFVRKLADLIWKDVVSHQDEVGAIGADPLYNAQDTDIKNRSFGKAAIQNGLATVTVSFENFGEKQKVQFLLRQEKERWKIENIKYADGSSLMGWLTAN</sequence>
<dbReference type="Gene3D" id="3.10.450.50">
    <property type="match status" value="1"/>
</dbReference>
<protein>
    <recommendedName>
        <fullName evidence="1">DUF3828 domain-containing protein</fullName>
    </recommendedName>
</protein>
<dbReference type="InterPro" id="IPR024289">
    <property type="entry name" value="DUF3828"/>
</dbReference>
<evidence type="ECO:0000313" key="3">
    <source>
        <dbReference type="Proteomes" id="UP000181790"/>
    </source>
</evidence>
<gene>
    <name evidence="2" type="ORF">BLX24_23455</name>
</gene>
<dbReference type="Proteomes" id="UP000181790">
    <property type="component" value="Unassembled WGS sequence"/>
</dbReference>
<organism evidence="2 3">
    <name type="scientific">Arsenicibacter rosenii</name>
    <dbReference type="NCBI Taxonomy" id="1750698"/>
    <lineage>
        <taxon>Bacteria</taxon>
        <taxon>Pseudomonadati</taxon>
        <taxon>Bacteroidota</taxon>
        <taxon>Cytophagia</taxon>
        <taxon>Cytophagales</taxon>
        <taxon>Spirosomataceae</taxon>
        <taxon>Arsenicibacter</taxon>
    </lineage>
</organism>
<feature type="domain" description="DUF3828" evidence="1">
    <location>
        <begin position="4"/>
        <end position="120"/>
    </location>
</feature>
<name>A0A1S2VD90_9BACT</name>
<reference evidence="2 3" key="1">
    <citation type="submission" date="2016-10" db="EMBL/GenBank/DDBJ databases">
        <title>Arsenicibacter rosenii gen. nov., sp. nov., an efficient arsenic-methylating bacterium isolated from an arsenic-contaminated paddy soil.</title>
        <authorList>
            <person name="Huang K."/>
        </authorList>
    </citation>
    <scope>NUCLEOTIDE SEQUENCE [LARGE SCALE GENOMIC DNA]</scope>
    <source>
        <strain evidence="2 3">SM-1</strain>
    </source>
</reference>
<proteinExistence type="predicted"/>
<dbReference type="Pfam" id="PF12883">
    <property type="entry name" value="DUF3828"/>
    <property type="match status" value="1"/>
</dbReference>
<dbReference type="RefSeq" id="WP_177225903.1">
    <property type="nucleotide sequence ID" value="NZ_MORL01000019.1"/>
</dbReference>